<protein>
    <recommendedName>
        <fullName evidence="2">DUF5916 domain-containing protein</fullName>
    </recommendedName>
</protein>
<feature type="region of interest" description="Disordered" evidence="1">
    <location>
        <begin position="537"/>
        <end position="557"/>
    </location>
</feature>
<feature type="domain" description="DUF5916" evidence="2">
    <location>
        <begin position="19"/>
        <end position="448"/>
    </location>
</feature>
<dbReference type="AlphaFoldDB" id="A0A538U1C1"/>
<proteinExistence type="predicted"/>
<sequence>MRIGGANNYMGSNWPSPRFFYSPRIGRSPQVSLPNNDYADVPSGTRILGAAKLTGKIAGDWNLGVLQAVTAREMADIDLGGTRSQAEVEPLTSYSVTRAQRTFHGGAQGLGFLSTATLRRFDDALPASDLNHRAFLSGLDGWTFLDKGQRWVVTGWTARSDLSGSAARITAVQTGSAHYRQEPDNEHWLVDSSATSLTGYAGRFTVNKQKGNVQFNSAFGFVNPYFDSNDLGITSRTDVINAHISSGYRWSTPNKWRRSANITGALFGSTDFDGNVIRPGIWANGGVVFLNYWTFFPRFAFNPASLNDRLTRGGPLVKVPAACNGGFWGDTDSRKRFYYFFEWDFARSQSGGWESGFYPGVTWKPAPNLSVSVSPSYDRNHQDSQWVGSTVDAGATETFGRRYVFAQLDQTTVSASVRLNWAFSPNMSLQLYAQPLISSGNYFGYKQLRRPRSYEFDPVGGGVPQAQSGLQRHVAARQRHPALGVHARLDAVPGLDPGAQRSPDRRADERRVRFRVIVQPHGRPAAQQHLHGQGHLLPEPLGSGGARGHGAHALQGDDGTFSRCRVWPVKAGSAGPGVMSAPGPSRFVILRA</sequence>
<dbReference type="SUPFAM" id="SSF56935">
    <property type="entry name" value="Porins"/>
    <property type="match status" value="1"/>
</dbReference>
<evidence type="ECO:0000256" key="1">
    <source>
        <dbReference type="SAM" id="MobiDB-lite"/>
    </source>
</evidence>
<comment type="caution">
    <text evidence="3">The sequence shown here is derived from an EMBL/GenBank/DDBJ whole genome shotgun (WGS) entry which is preliminary data.</text>
</comment>
<dbReference type="Proteomes" id="UP000319771">
    <property type="component" value="Unassembled WGS sequence"/>
</dbReference>
<accession>A0A538U1C1</accession>
<organism evidence="3 4">
    <name type="scientific">Eiseniibacteriota bacterium</name>
    <dbReference type="NCBI Taxonomy" id="2212470"/>
    <lineage>
        <taxon>Bacteria</taxon>
        <taxon>Candidatus Eiseniibacteriota</taxon>
    </lineage>
</organism>
<evidence type="ECO:0000259" key="2">
    <source>
        <dbReference type="Pfam" id="PF19313"/>
    </source>
</evidence>
<name>A0A538U1C1_UNCEI</name>
<evidence type="ECO:0000313" key="3">
    <source>
        <dbReference type="EMBL" id="TMQ69589.1"/>
    </source>
</evidence>
<reference evidence="3 4" key="1">
    <citation type="journal article" date="2019" name="Nat. Microbiol.">
        <title>Mediterranean grassland soil C-N compound turnover is dependent on rainfall and depth, and is mediated by genomically divergent microorganisms.</title>
        <authorList>
            <person name="Diamond S."/>
            <person name="Andeer P.F."/>
            <person name="Li Z."/>
            <person name="Crits-Christoph A."/>
            <person name="Burstein D."/>
            <person name="Anantharaman K."/>
            <person name="Lane K.R."/>
            <person name="Thomas B.C."/>
            <person name="Pan C."/>
            <person name="Northen T.R."/>
            <person name="Banfield J.F."/>
        </authorList>
    </citation>
    <scope>NUCLEOTIDE SEQUENCE [LARGE SCALE GENOMIC DNA]</scope>
    <source>
        <strain evidence="3">WS_11</strain>
    </source>
</reference>
<gene>
    <name evidence="3" type="ORF">E6K81_14630</name>
</gene>
<dbReference type="InterPro" id="IPR045670">
    <property type="entry name" value="DUF5916"/>
</dbReference>
<evidence type="ECO:0000313" key="4">
    <source>
        <dbReference type="Proteomes" id="UP000319771"/>
    </source>
</evidence>
<dbReference type="Pfam" id="PF19313">
    <property type="entry name" value="DUF5916"/>
    <property type="match status" value="1"/>
</dbReference>
<dbReference type="EMBL" id="VBPB01000296">
    <property type="protein sequence ID" value="TMQ69589.1"/>
    <property type="molecule type" value="Genomic_DNA"/>
</dbReference>